<feature type="repeat" description="ANK" evidence="1">
    <location>
        <begin position="93"/>
        <end position="125"/>
    </location>
</feature>
<dbReference type="EMBL" id="JACEFF010000140">
    <property type="protein sequence ID" value="KAH9643367.1"/>
    <property type="molecule type" value="Genomic_DNA"/>
</dbReference>
<dbReference type="PROSITE" id="PS50297">
    <property type="entry name" value="ANK_REP_REGION"/>
    <property type="match status" value="3"/>
</dbReference>
<proteinExistence type="predicted"/>
<dbReference type="SMART" id="SM00248">
    <property type="entry name" value="ANK"/>
    <property type="match status" value="3"/>
</dbReference>
<dbReference type="GO" id="GO:0019887">
    <property type="term" value="F:protein kinase regulator activity"/>
    <property type="evidence" value="ECO:0007669"/>
    <property type="project" value="TreeGrafter"/>
</dbReference>
<dbReference type="PROSITE" id="PS50088">
    <property type="entry name" value="ANK_REPEAT"/>
    <property type="match status" value="3"/>
</dbReference>
<dbReference type="SUPFAM" id="SSF48403">
    <property type="entry name" value="Ankyrin repeat"/>
    <property type="match status" value="1"/>
</dbReference>
<organism evidence="2 3">
    <name type="scientific">Spodoptera exigua</name>
    <name type="common">Beet armyworm</name>
    <name type="synonym">Noctua fulgens</name>
    <dbReference type="NCBI Taxonomy" id="7107"/>
    <lineage>
        <taxon>Eukaryota</taxon>
        <taxon>Metazoa</taxon>
        <taxon>Ecdysozoa</taxon>
        <taxon>Arthropoda</taxon>
        <taxon>Hexapoda</taxon>
        <taxon>Insecta</taxon>
        <taxon>Pterygota</taxon>
        <taxon>Neoptera</taxon>
        <taxon>Endopterygota</taxon>
        <taxon>Lepidoptera</taxon>
        <taxon>Glossata</taxon>
        <taxon>Ditrysia</taxon>
        <taxon>Noctuoidea</taxon>
        <taxon>Noctuidae</taxon>
        <taxon>Amphipyrinae</taxon>
        <taxon>Spodoptera</taxon>
    </lineage>
</organism>
<dbReference type="Pfam" id="PF12796">
    <property type="entry name" value="Ank_2"/>
    <property type="match status" value="1"/>
</dbReference>
<dbReference type="InterPro" id="IPR002110">
    <property type="entry name" value="Ankyrin_rpt"/>
</dbReference>
<gene>
    <name evidence="2" type="ORF">HF086_008854</name>
</gene>
<dbReference type="GO" id="GO:0030165">
    <property type="term" value="F:PDZ domain binding"/>
    <property type="evidence" value="ECO:0007669"/>
    <property type="project" value="TreeGrafter"/>
</dbReference>
<protein>
    <submittedName>
        <fullName evidence="2">Uncharacterized protein</fullName>
    </submittedName>
</protein>
<keyword evidence="1" id="KW-0040">ANK repeat</keyword>
<evidence type="ECO:0000313" key="3">
    <source>
        <dbReference type="Proteomes" id="UP000814243"/>
    </source>
</evidence>
<evidence type="ECO:0000256" key="1">
    <source>
        <dbReference type="PROSITE-ProRule" id="PRU00023"/>
    </source>
</evidence>
<comment type="caution">
    <text evidence="2">The sequence shown here is derived from an EMBL/GenBank/DDBJ whole genome shotgun (WGS) entry which is preliminary data.</text>
</comment>
<dbReference type="InterPro" id="IPR036770">
    <property type="entry name" value="Ankyrin_rpt-contain_sf"/>
</dbReference>
<dbReference type="AlphaFoldDB" id="A0A922SM47"/>
<dbReference type="PRINTS" id="PR01415">
    <property type="entry name" value="ANKYRIN"/>
</dbReference>
<reference evidence="2" key="1">
    <citation type="journal article" date="2021" name="G3 (Bethesda)">
        <title>Genome and transcriptome analysis of the beet armyworm Spodoptera exigua reveals targets for pest control. .</title>
        <authorList>
            <person name="Simon S."/>
            <person name="Breeschoten T."/>
            <person name="Jansen H.J."/>
            <person name="Dirks R.P."/>
            <person name="Schranz M.E."/>
            <person name="Ros V.I.D."/>
        </authorList>
    </citation>
    <scope>NUCLEOTIDE SEQUENCE</scope>
    <source>
        <strain evidence="2">TB_SE_WUR_2020</strain>
    </source>
</reference>
<evidence type="ECO:0000313" key="2">
    <source>
        <dbReference type="EMBL" id="KAH9643367.1"/>
    </source>
</evidence>
<name>A0A922SM47_SPOEX</name>
<dbReference type="Gene3D" id="1.25.40.20">
    <property type="entry name" value="Ankyrin repeat-containing domain"/>
    <property type="match status" value="1"/>
</dbReference>
<accession>A0A922SM47</accession>
<dbReference type="PANTHER" id="PTHR24116:SF0">
    <property type="entry name" value="KINASE D-INTERACTING SUBSTRATE OF 220 KDA"/>
    <property type="match status" value="1"/>
</dbReference>
<sequence length="168" mass="17995">MTCVSYGILCCVQSLHRSESMVSLACFRTLSQLVNSDNLAELQQYIANNKNVCIDDKDENGTTALMCASENGRLAAVRMLLGAGADATAADADGWTPLAFAARGGHLAIAKELLDAGALVDSRDCGGWTPLLWASYKGHEEIVALLLEKGADVHAHGNYNIKYVVFIF</sequence>
<feature type="repeat" description="ANK" evidence="1">
    <location>
        <begin position="60"/>
        <end position="92"/>
    </location>
</feature>
<dbReference type="Proteomes" id="UP000814243">
    <property type="component" value="Unassembled WGS sequence"/>
</dbReference>
<feature type="repeat" description="ANK" evidence="1">
    <location>
        <begin position="126"/>
        <end position="158"/>
    </location>
</feature>
<dbReference type="InterPro" id="IPR052771">
    <property type="entry name" value="Neurotrophin_sig_adaptor"/>
</dbReference>
<dbReference type="PANTHER" id="PTHR24116">
    <property type="entry name" value="KINASE D-INTERACTING SUBSTRATE OF 220 KDA"/>
    <property type="match status" value="1"/>
</dbReference>